<dbReference type="FunFam" id="3.40.50.300:FF:000162">
    <property type="entry name" value="septin-7 isoform X1"/>
    <property type="match status" value="1"/>
</dbReference>
<protein>
    <submittedName>
        <fullName evidence="12">ARAD1D13882p</fullName>
    </submittedName>
</protein>
<dbReference type="Gene3D" id="3.40.50.300">
    <property type="entry name" value="P-loop containing nucleotide triphosphate hydrolases"/>
    <property type="match status" value="1"/>
</dbReference>
<evidence type="ECO:0000256" key="5">
    <source>
        <dbReference type="ARBA" id="ARBA00023134"/>
    </source>
</evidence>
<dbReference type="InterPro" id="IPR016491">
    <property type="entry name" value="Septin"/>
</dbReference>
<reference evidence="12" key="2">
    <citation type="submission" date="2014-06" db="EMBL/GenBank/DDBJ databases">
        <title>The complete genome of Blastobotrys (Arxula) adeninivorans LS3 - a yeast of biotechnological interest.</title>
        <authorList>
            <person name="Kunze G."/>
            <person name="Gaillardin C."/>
            <person name="Czernicka M."/>
            <person name="Durrens P."/>
            <person name="Martin T."/>
            <person name="Boer E."/>
            <person name="Gabaldon T."/>
            <person name="Cruz J."/>
            <person name="Talla E."/>
            <person name="Marck C."/>
            <person name="Goffeau A."/>
            <person name="Barbe V."/>
            <person name="Baret P."/>
            <person name="Baronian K."/>
            <person name="Beier S."/>
            <person name="Bleykasten C."/>
            <person name="Bode R."/>
            <person name="Casaregola S."/>
            <person name="Despons L."/>
            <person name="Fairhead C."/>
            <person name="Giersberg M."/>
            <person name="Gierski P."/>
            <person name="Hahnel U."/>
            <person name="Hartmann A."/>
            <person name="Jankowska D."/>
            <person name="Jubin C."/>
            <person name="Jung P."/>
            <person name="Lafontaine I."/>
            <person name="Leh-Louis V."/>
            <person name="Lemaire M."/>
            <person name="Marcet-Houben M."/>
            <person name="Mascher M."/>
            <person name="Morel G."/>
            <person name="Richard G.-F."/>
            <person name="Riechen J."/>
            <person name="Sacerdot C."/>
            <person name="Sarkar A."/>
            <person name="Savel G."/>
            <person name="Schacherer J."/>
            <person name="Sherman D."/>
            <person name="Straub M.-L."/>
            <person name="Stein N."/>
            <person name="Thierry A."/>
            <person name="Trautwein-Schult A."/>
            <person name="Westhof E."/>
            <person name="Worch S."/>
            <person name="Dujon B."/>
            <person name="Souciet J.-L."/>
            <person name="Wincker P."/>
            <person name="Scholz U."/>
            <person name="Neuveglise N."/>
        </authorList>
    </citation>
    <scope>NUCLEOTIDE SEQUENCE</scope>
    <source>
        <strain evidence="12">LS3</strain>
    </source>
</reference>
<evidence type="ECO:0000256" key="6">
    <source>
        <dbReference type="ARBA" id="ARBA00023306"/>
    </source>
</evidence>
<dbReference type="EMBL" id="HG937694">
    <property type="protein sequence ID" value="CDP37543.1"/>
    <property type="molecule type" value="Genomic_DNA"/>
</dbReference>
<evidence type="ECO:0000313" key="12">
    <source>
        <dbReference type="EMBL" id="CDP37543.1"/>
    </source>
</evidence>
<evidence type="ECO:0000259" key="11">
    <source>
        <dbReference type="PROSITE" id="PS51719"/>
    </source>
</evidence>
<feature type="coiled-coil region" evidence="8">
    <location>
        <begin position="483"/>
        <end position="528"/>
    </location>
</feature>
<dbReference type="GO" id="GO:0005940">
    <property type="term" value="C:septin ring"/>
    <property type="evidence" value="ECO:0007669"/>
    <property type="project" value="UniProtKB-ARBA"/>
</dbReference>
<evidence type="ECO:0000256" key="9">
    <source>
        <dbReference type="SAM" id="MobiDB-lite"/>
    </source>
</evidence>
<dbReference type="CDD" id="cd01850">
    <property type="entry name" value="CDC_Septin"/>
    <property type="match status" value="1"/>
</dbReference>
<feature type="compositionally biased region" description="Polar residues" evidence="9">
    <location>
        <begin position="528"/>
        <end position="548"/>
    </location>
</feature>
<reference evidence="12" key="1">
    <citation type="submission" date="2014-02" db="EMBL/GenBank/DDBJ databases">
        <authorList>
            <person name="Genoscope - CEA"/>
        </authorList>
    </citation>
    <scope>NUCLEOTIDE SEQUENCE</scope>
    <source>
        <strain evidence="12">LS3</strain>
    </source>
</reference>
<gene>
    <name evidence="12" type="ORF">GNLVRS02_ARAD1D13882g</name>
</gene>
<evidence type="ECO:0000256" key="10">
    <source>
        <dbReference type="SAM" id="SignalP"/>
    </source>
</evidence>
<dbReference type="Pfam" id="PF00735">
    <property type="entry name" value="Septin"/>
    <property type="match status" value="1"/>
</dbReference>
<dbReference type="GO" id="GO:0000281">
    <property type="term" value="P:mitotic cytokinesis"/>
    <property type="evidence" value="ECO:0007669"/>
    <property type="project" value="UniProtKB-ARBA"/>
</dbReference>
<feature type="region of interest" description="Disordered" evidence="9">
    <location>
        <begin position="85"/>
        <end position="130"/>
    </location>
</feature>
<keyword evidence="2" id="KW-0132">Cell division</keyword>
<comment type="similarity">
    <text evidence="7">Belongs to the TRAFAC class TrmE-Era-EngA-EngB-Septin-like GTPase superfamily. Septin GTPase family.</text>
</comment>
<dbReference type="PROSITE" id="PS51719">
    <property type="entry name" value="G_SEPTIN"/>
    <property type="match status" value="1"/>
</dbReference>
<evidence type="ECO:0000256" key="2">
    <source>
        <dbReference type="ARBA" id="ARBA00022618"/>
    </source>
</evidence>
<dbReference type="GO" id="GO:0005525">
    <property type="term" value="F:GTP binding"/>
    <property type="evidence" value="ECO:0007669"/>
    <property type="project" value="UniProtKB-KW"/>
</dbReference>
<evidence type="ECO:0000256" key="7">
    <source>
        <dbReference type="RuleBase" id="RU004560"/>
    </source>
</evidence>
<proteinExistence type="inferred from homology"/>
<keyword evidence="10" id="KW-0732">Signal</keyword>
<evidence type="ECO:0000256" key="1">
    <source>
        <dbReference type="ARBA" id="ARBA00004266"/>
    </source>
</evidence>
<dbReference type="InterPro" id="IPR027417">
    <property type="entry name" value="P-loop_NTPase"/>
</dbReference>
<feature type="signal peptide" evidence="10">
    <location>
        <begin position="1"/>
        <end position="17"/>
    </location>
</feature>
<accession>A0A060T9A1</accession>
<sequence>MCVNCVLIAIISSSLQSSLIMLPSYQDLADYPLDQVVSPTPEDGGLFNYAYKDSSSEPSSASTLVPDSVQTKTVTDSTQVIRELSSDSASDSTLIDELPNNPSDTPLLSPKDSTKSSNARQDQMPDLISNLPNQRSNIVAKRGAEFTLMVAGESGLGKTTFINTLFCDKFISSSDDRRLLQRTRMGPENGAPVERYDKTTHITIHGCVYEENDFSIKFTVIDTPGFGDYTNNTNSWAPIVNYIDEQHRMYMLREEQPDRSQICDTRVHVCLYFIRPSGHGLLPLDIKVMQELSCRVNLIPIIAKSDSFSMEDREKFKAAILRDIVQHGIQTYTPPATTPQQELDNSTMPFAIFSSDTTCTNSNGKRVRGRQYRWGLAEVENENHCDFSKLRRVIMTEHMLDLIDTTAEMHYERYRTKTMLDRIAHAKAVNSESAKLVSEHGGLSALMAIWTYGSEFLQEKVIEDDPIYADKKRKQTERFEFVVTSQERKFENWRNELRAQQNAYNEELEQLHSEVFQLQEEVNALELRTSSPSSRQYGNASLHQSTESTEAKSLRSARYALRK</sequence>
<dbReference type="SUPFAM" id="SSF52540">
    <property type="entry name" value="P-loop containing nucleoside triphosphate hydrolases"/>
    <property type="match status" value="1"/>
</dbReference>
<dbReference type="InterPro" id="IPR030379">
    <property type="entry name" value="G_SEPTIN_dom"/>
</dbReference>
<dbReference type="AlphaFoldDB" id="A0A060T9A1"/>
<keyword evidence="5 7" id="KW-0342">GTP-binding</keyword>
<feature type="chain" id="PRO_5001587748" evidence="10">
    <location>
        <begin position="18"/>
        <end position="563"/>
    </location>
</feature>
<dbReference type="PhylomeDB" id="A0A060T9A1"/>
<evidence type="ECO:0000256" key="4">
    <source>
        <dbReference type="ARBA" id="ARBA00023054"/>
    </source>
</evidence>
<organism evidence="12">
    <name type="scientific">Blastobotrys adeninivorans</name>
    <name type="common">Yeast</name>
    <name type="synonym">Arxula adeninivorans</name>
    <dbReference type="NCBI Taxonomy" id="409370"/>
    <lineage>
        <taxon>Eukaryota</taxon>
        <taxon>Fungi</taxon>
        <taxon>Dikarya</taxon>
        <taxon>Ascomycota</taxon>
        <taxon>Saccharomycotina</taxon>
        <taxon>Dipodascomycetes</taxon>
        <taxon>Dipodascales</taxon>
        <taxon>Trichomonascaceae</taxon>
        <taxon>Blastobotrys</taxon>
    </lineage>
</organism>
<keyword evidence="3 7" id="KW-0547">Nucleotide-binding</keyword>
<keyword evidence="6" id="KW-0131">Cell cycle</keyword>
<feature type="domain" description="Septin-type G" evidence="11">
    <location>
        <begin position="142"/>
        <end position="421"/>
    </location>
</feature>
<dbReference type="GO" id="GO:0005935">
    <property type="term" value="C:cellular bud neck"/>
    <property type="evidence" value="ECO:0007669"/>
    <property type="project" value="UniProtKB-SubCell"/>
</dbReference>
<dbReference type="GO" id="GO:0031105">
    <property type="term" value="C:septin complex"/>
    <property type="evidence" value="ECO:0007669"/>
    <property type="project" value="UniProtKB-ARBA"/>
</dbReference>
<dbReference type="GO" id="GO:0032161">
    <property type="term" value="C:cleavage apparatus septin structure"/>
    <property type="evidence" value="ECO:0007669"/>
    <property type="project" value="UniProtKB-ARBA"/>
</dbReference>
<comment type="subcellular location">
    <subcellularLocation>
        <location evidence="1">Bud neck</location>
    </subcellularLocation>
</comment>
<name>A0A060T9A1_BLAAD</name>
<feature type="region of interest" description="Disordered" evidence="9">
    <location>
        <begin position="528"/>
        <end position="563"/>
    </location>
</feature>
<keyword evidence="4 8" id="KW-0175">Coiled coil</keyword>
<evidence type="ECO:0000256" key="8">
    <source>
        <dbReference type="SAM" id="Coils"/>
    </source>
</evidence>
<evidence type="ECO:0000256" key="3">
    <source>
        <dbReference type="ARBA" id="ARBA00022741"/>
    </source>
</evidence>
<dbReference type="PANTHER" id="PTHR18884">
    <property type="entry name" value="SEPTIN"/>
    <property type="match status" value="1"/>
</dbReference>